<feature type="region of interest" description="Disordered" evidence="1">
    <location>
        <begin position="1"/>
        <end position="45"/>
    </location>
</feature>
<keyword evidence="3" id="KW-1185">Reference proteome</keyword>
<evidence type="ECO:0000313" key="2">
    <source>
        <dbReference type="EMBL" id="KAK2780323.1"/>
    </source>
</evidence>
<dbReference type="Proteomes" id="UP001281614">
    <property type="component" value="Unassembled WGS sequence"/>
</dbReference>
<accession>A0AAD9YY41</accession>
<reference evidence="2" key="1">
    <citation type="submission" date="2023-02" db="EMBL/GenBank/DDBJ databases">
        <title>Colletotrichum kahawae CIFC_Que2 genome sequencing and assembly.</title>
        <authorList>
            <person name="Baroncelli R."/>
        </authorList>
    </citation>
    <scope>NUCLEOTIDE SEQUENCE</scope>
    <source>
        <strain evidence="2">CIFC_Que2</strain>
    </source>
</reference>
<evidence type="ECO:0000256" key="1">
    <source>
        <dbReference type="SAM" id="MobiDB-lite"/>
    </source>
</evidence>
<comment type="caution">
    <text evidence="2">The sequence shown here is derived from an EMBL/GenBank/DDBJ whole genome shotgun (WGS) entry which is preliminary data.</text>
</comment>
<feature type="compositionally biased region" description="Polar residues" evidence="1">
    <location>
        <begin position="30"/>
        <end position="45"/>
    </location>
</feature>
<dbReference type="EMBL" id="VYYT01000001">
    <property type="protein sequence ID" value="KAK2780323.1"/>
    <property type="molecule type" value="Genomic_DNA"/>
</dbReference>
<name>A0AAD9YY41_COLKA</name>
<evidence type="ECO:0000313" key="3">
    <source>
        <dbReference type="Proteomes" id="UP001281614"/>
    </source>
</evidence>
<protein>
    <submittedName>
        <fullName evidence="2">Uncharacterized protein</fullName>
    </submittedName>
</protein>
<organism evidence="2 3">
    <name type="scientific">Colletotrichum kahawae</name>
    <name type="common">Coffee berry disease fungus</name>
    <dbReference type="NCBI Taxonomy" id="34407"/>
    <lineage>
        <taxon>Eukaryota</taxon>
        <taxon>Fungi</taxon>
        <taxon>Dikarya</taxon>
        <taxon>Ascomycota</taxon>
        <taxon>Pezizomycotina</taxon>
        <taxon>Sordariomycetes</taxon>
        <taxon>Hypocreomycetidae</taxon>
        <taxon>Glomerellales</taxon>
        <taxon>Glomerellaceae</taxon>
        <taxon>Colletotrichum</taxon>
        <taxon>Colletotrichum gloeosporioides species complex</taxon>
    </lineage>
</organism>
<sequence length="45" mass="4668">MPGGVGAAAINHDQTHSSPQQWHSSFRLGTGQQMPTPQATPQGLG</sequence>
<gene>
    <name evidence="2" type="ORF">CKAH01_00267</name>
</gene>
<dbReference type="AlphaFoldDB" id="A0AAD9YY41"/>
<proteinExistence type="predicted"/>